<proteinExistence type="predicted"/>
<sequence length="89" mass="9882">MFEQAVNVVVDKAALLSKMVHINNVQKFQKQDKNLVTVSVLGYNSDPFDSNFFKDFDPPVDYSTVKCGNTSVMSTNDKTSSTIPSTSNR</sequence>
<reference evidence="1 2" key="1">
    <citation type="submission" date="2024-04" db="EMBL/GenBank/DDBJ databases">
        <title>Tritrichomonas musculus Genome.</title>
        <authorList>
            <person name="Alves-Ferreira E."/>
            <person name="Grigg M."/>
            <person name="Lorenzi H."/>
            <person name="Galac M."/>
        </authorList>
    </citation>
    <scope>NUCLEOTIDE SEQUENCE [LARGE SCALE GENOMIC DNA]</scope>
    <source>
        <strain evidence="1 2">EAF2021</strain>
    </source>
</reference>
<evidence type="ECO:0000313" key="2">
    <source>
        <dbReference type="Proteomes" id="UP001470230"/>
    </source>
</evidence>
<keyword evidence="2" id="KW-1185">Reference proteome</keyword>
<accession>A0ABR2JLF9</accession>
<dbReference type="EMBL" id="JAPFFF010000011">
    <property type="protein sequence ID" value="KAK8878047.1"/>
    <property type="molecule type" value="Genomic_DNA"/>
</dbReference>
<organism evidence="1 2">
    <name type="scientific">Tritrichomonas musculus</name>
    <dbReference type="NCBI Taxonomy" id="1915356"/>
    <lineage>
        <taxon>Eukaryota</taxon>
        <taxon>Metamonada</taxon>
        <taxon>Parabasalia</taxon>
        <taxon>Tritrichomonadida</taxon>
        <taxon>Tritrichomonadidae</taxon>
        <taxon>Tritrichomonas</taxon>
    </lineage>
</organism>
<dbReference type="Proteomes" id="UP001470230">
    <property type="component" value="Unassembled WGS sequence"/>
</dbReference>
<evidence type="ECO:0000313" key="1">
    <source>
        <dbReference type="EMBL" id="KAK8878047.1"/>
    </source>
</evidence>
<gene>
    <name evidence="1" type="ORF">M9Y10_004810</name>
</gene>
<protein>
    <submittedName>
        <fullName evidence="1">Uncharacterized protein</fullName>
    </submittedName>
</protein>
<comment type="caution">
    <text evidence="1">The sequence shown here is derived from an EMBL/GenBank/DDBJ whole genome shotgun (WGS) entry which is preliminary data.</text>
</comment>
<name>A0ABR2JLF9_9EUKA</name>